<dbReference type="InterPro" id="IPR050204">
    <property type="entry name" value="AraC_XylS_family_regulators"/>
</dbReference>
<dbReference type="InterPro" id="IPR018060">
    <property type="entry name" value="HTH_AraC"/>
</dbReference>
<dbReference type="PANTHER" id="PTHR46796:SF6">
    <property type="entry name" value="ARAC SUBFAMILY"/>
    <property type="match status" value="1"/>
</dbReference>
<keyword evidence="2" id="KW-0238">DNA-binding</keyword>
<organism evidence="5 6">
    <name type="scientific">Hyphococcus aureus</name>
    <dbReference type="NCBI Taxonomy" id="2666033"/>
    <lineage>
        <taxon>Bacteria</taxon>
        <taxon>Pseudomonadati</taxon>
        <taxon>Pseudomonadota</taxon>
        <taxon>Alphaproteobacteria</taxon>
        <taxon>Parvularculales</taxon>
        <taxon>Parvularculaceae</taxon>
        <taxon>Hyphococcus</taxon>
    </lineage>
</organism>
<evidence type="ECO:0000256" key="2">
    <source>
        <dbReference type="ARBA" id="ARBA00023125"/>
    </source>
</evidence>
<dbReference type="PANTHER" id="PTHR46796">
    <property type="entry name" value="HTH-TYPE TRANSCRIPTIONAL ACTIVATOR RHAS-RELATED"/>
    <property type="match status" value="1"/>
</dbReference>
<dbReference type="Gene3D" id="1.10.10.60">
    <property type="entry name" value="Homeodomain-like"/>
    <property type="match status" value="1"/>
</dbReference>
<evidence type="ECO:0000256" key="3">
    <source>
        <dbReference type="ARBA" id="ARBA00023163"/>
    </source>
</evidence>
<dbReference type="Proteomes" id="UP001596116">
    <property type="component" value="Unassembled WGS sequence"/>
</dbReference>
<keyword evidence="3" id="KW-0804">Transcription</keyword>
<sequence length="373" mass="41744">MARGRDKSCLFESAELTQPKILVRSVSEKSQKILYDKLHKYKPVIPTPSPTGGGGYEVDRGTMALQIEHFATNEVTQLERLDFWNRIASETFCGLSIDSERENFDAEMWRWTMGDITMIRPRSPNAIVQRNARIARTGGDRVMLHFQHAGSCLHSQANKIYHLRAGDAILTDSNEDYRVELSSDNVMLVVEMPRAAVAERMPDLEEVLSHKIGGETPTSRLLHDFVLSLWRQGDQSHAEPARVKGITDVFYNLLTMAMADRNVSVENDALLINRLTAIIKARICDPDFRPSDLAAELGVSIRTVQNAFATIGETPSAYILNKRLAHAADRLVAAPHLSITSIAYESGFNDCSYFTRCFKQKYGAAPTAYRAAH</sequence>
<name>A0ABW1L107_9PROT</name>
<dbReference type="PRINTS" id="PR00032">
    <property type="entry name" value="HTHARAC"/>
</dbReference>
<accession>A0ABW1L107</accession>
<gene>
    <name evidence="5" type="ORF">ACFMB1_13650</name>
</gene>
<dbReference type="InterPro" id="IPR009057">
    <property type="entry name" value="Homeodomain-like_sf"/>
</dbReference>
<keyword evidence="6" id="KW-1185">Reference proteome</keyword>
<protein>
    <submittedName>
        <fullName evidence="5">Helix-turn-helix domain-containing protein</fullName>
    </submittedName>
</protein>
<proteinExistence type="predicted"/>
<dbReference type="InterPro" id="IPR035418">
    <property type="entry name" value="AraC-bd_2"/>
</dbReference>
<dbReference type="SUPFAM" id="SSF46689">
    <property type="entry name" value="Homeodomain-like"/>
    <property type="match status" value="1"/>
</dbReference>
<dbReference type="InterPro" id="IPR020449">
    <property type="entry name" value="Tscrpt_reg_AraC-type_HTH"/>
</dbReference>
<evidence type="ECO:0000313" key="5">
    <source>
        <dbReference type="EMBL" id="MFC6036597.1"/>
    </source>
</evidence>
<reference evidence="5 6" key="1">
    <citation type="submission" date="2024-09" db="EMBL/GenBank/DDBJ databases">
        <authorList>
            <person name="Zhang Z.-H."/>
        </authorList>
    </citation>
    <scope>NUCLEOTIDE SEQUENCE [LARGE SCALE GENOMIC DNA]</scope>
    <source>
        <strain evidence="5 6">HHTR114</strain>
    </source>
</reference>
<feature type="domain" description="HTH araC/xylS-type" evidence="4">
    <location>
        <begin position="273"/>
        <end position="372"/>
    </location>
</feature>
<dbReference type="PROSITE" id="PS00041">
    <property type="entry name" value="HTH_ARAC_FAMILY_1"/>
    <property type="match status" value="1"/>
</dbReference>
<dbReference type="EMBL" id="JBHPON010000002">
    <property type="protein sequence ID" value="MFC6036597.1"/>
    <property type="molecule type" value="Genomic_DNA"/>
</dbReference>
<comment type="caution">
    <text evidence="5">The sequence shown here is derived from an EMBL/GenBank/DDBJ whole genome shotgun (WGS) entry which is preliminary data.</text>
</comment>
<dbReference type="PROSITE" id="PS01124">
    <property type="entry name" value="HTH_ARAC_FAMILY_2"/>
    <property type="match status" value="1"/>
</dbReference>
<dbReference type="Pfam" id="PF12833">
    <property type="entry name" value="HTH_18"/>
    <property type="match status" value="1"/>
</dbReference>
<evidence type="ECO:0000259" key="4">
    <source>
        <dbReference type="PROSITE" id="PS01124"/>
    </source>
</evidence>
<dbReference type="Pfam" id="PF14525">
    <property type="entry name" value="AraC_binding_2"/>
    <property type="match status" value="1"/>
</dbReference>
<evidence type="ECO:0000313" key="6">
    <source>
        <dbReference type="Proteomes" id="UP001596116"/>
    </source>
</evidence>
<dbReference type="SMART" id="SM00342">
    <property type="entry name" value="HTH_ARAC"/>
    <property type="match status" value="1"/>
</dbReference>
<dbReference type="InterPro" id="IPR018062">
    <property type="entry name" value="HTH_AraC-typ_CS"/>
</dbReference>
<dbReference type="RefSeq" id="WP_379882161.1">
    <property type="nucleotide sequence ID" value="NZ_JBHPON010000002.1"/>
</dbReference>
<evidence type="ECO:0000256" key="1">
    <source>
        <dbReference type="ARBA" id="ARBA00023015"/>
    </source>
</evidence>
<keyword evidence="1" id="KW-0805">Transcription regulation</keyword>